<dbReference type="PANTHER" id="PTHR43553:SF24">
    <property type="entry name" value="ENERGY-COUPLING FACTOR TRANSPORTER ATP-BINDING PROTEIN ECFA1"/>
    <property type="match status" value="1"/>
</dbReference>
<dbReference type="EMBL" id="CP006670">
    <property type="protein sequence ID" value="EHR78178.1"/>
    <property type="molecule type" value="Genomic_DNA"/>
</dbReference>
<evidence type="ECO:0000256" key="9">
    <source>
        <dbReference type="ARBA" id="ARBA00025157"/>
    </source>
</evidence>
<dbReference type="PANTHER" id="PTHR43553">
    <property type="entry name" value="HEAVY METAL TRANSPORTER"/>
    <property type="match status" value="1"/>
</dbReference>
<keyword evidence="8" id="KW-0472">Membrane</keyword>
<dbReference type="GO" id="GO:0016887">
    <property type="term" value="F:ATP hydrolysis activity"/>
    <property type="evidence" value="ECO:0007669"/>
    <property type="project" value="InterPro"/>
</dbReference>
<dbReference type="Gene3D" id="3.40.50.300">
    <property type="entry name" value="P-loop containing nucleotide triphosphate hydrolases"/>
    <property type="match status" value="2"/>
</dbReference>
<gene>
    <name evidence="11" type="ORF">OCC_03968</name>
</gene>
<dbReference type="InterPro" id="IPR003439">
    <property type="entry name" value="ABC_transporter-like_ATP-bd"/>
</dbReference>
<evidence type="ECO:0000256" key="3">
    <source>
        <dbReference type="ARBA" id="ARBA00022448"/>
    </source>
</evidence>
<dbReference type="InterPro" id="IPR027417">
    <property type="entry name" value="P-loop_NTPase"/>
</dbReference>
<dbReference type="PROSITE" id="PS00211">
    <property type="entry name" value="ABC_TRANSPORTER_1"/>
    <property type="match status" value="1"/>
</dbReference>
<evidence type="ECO:0000256" key="7">
    <source>
        <dbReference type="ARBA" id="ARBA00022967"/>
    </source>
</evidence>
<dbReference type="RefSeq" id="WP_004068903.1">
    <property type="nucleotide sequence ID" value="NC_022084.1"/>
</dbReference>
<dbReference type="GO" id="GO:0042626">
    <property type="term" value="F:ATPase-coupled transmembrane transporter activity"/>
    <property type="evidence" value="ECO:0007669"/>
    <property type="project" value="TreeGrafter"/>
</dbReference>
<dbReference type="Pfam" id="PF00005">
    <property type="entry name" value="ABC_tran"/>
    <property type="match status" value="2"/>
</dbReference>
<dbReference type="SUPFAM" id="SSF52540">
    <property type="entry name" value="P-loop containing nucleoside triphosphate hydrolases"/>
    <property type="match status" value="2"/>
</dbReference>
<dbReference type="OrthoDB" id="24644at2157"/>
<comment type="function">
    <text evidence="9">Probably part of an ABC transporter complex. Responsible for energy coupling to the transport system.</text>
</comment>
<keyword evidence="5" id="KW-0547">Nucleotide-binding</keyword>
<protein>
    <submittedName>
        <fullName evidence="11">ABC transporter</fullName>
    </submittedName>
</protein>
<keyword evidence="6" id="KW-0067">ATP-binding</keyword>
<dbReference type="AlphaFoldDB" id="H3ZPE3"/>
<evidence type="ECO:0000256" key="8">
    <source>
        <dbReference type="ARBA" id="ARBA00023136"/>
    </source>
</evidence>
<evidence type="ECO:0000256" key="1">
    <source>
        <dbReference type="ARBA" id="ARBA00004202"/>
    </source>
</evidence>
<keyword evidence="12" id="KW-1185">Reference proteome</keyword>
<comment type="subcellular location">
    <subcellularLocation>
        <location evidence="1">Cell membrane</location>
        <topology evidence="1">Peripheral membrane protein</topology>
    </subcellularLocation>
</comment>
<dbReference type="GO" id="GO:0043190">
    <property type="term" value="C:ATP-binding cassette (ABC) transporter complex"/>
    <property type="evidence" value="ECO:0007669"/>
    <property type="project" value="TreeGrafter"/>
</dbReference>
<evidence type="ECO:0000256" key="4">
    <source>
        <dbReference type="ARBA" id="ARBA00022475"/>
    </source>
</evidence>
<dbReference type="InterPro" id="IPR017871">
    <property type="entry name" value="ABC_transporter-like_CS"/>
</dbReference>
<keyword evidence="7" id="KW-1278">Translocase</keyword>
<evidence type="ECO:0000256" key="2">
    <source>
        <dbReference type="ARBA" id="ARBA00005417"/>
    </source>
</evidence>
<reference evidence="11 12" key="1">
    <citation type="journal article" date="2012" name="J. Bacteriol.">
        <title>Genome sequence of the model hyperthermophilic archaeon Thermococcus litoralis NS-C.</title>
        <authorList>
            <person name="Gardner A.F."/>
            <person name="Kumar S."/>
            <person name="Perler F.B."/>
        </authorList>
    </citation>
    <scope>NUCLEOTIDE SEQUENCE [LARGE SCALE GENOMIC DNA]</scope>
    <source>
        <strain evidence="12">ATCC 51850 / DSM 5473 / JCM 8560 / NS-C</strain>
    </source>
</reference>
<dbReference type="FunFam" id="3.40.50.300:FF:000224">
    <property type="entry name" value="Energy-coupling factor transporter ATP-binding protein EcfA"/>
    <property type="match status" value="2"/>
</dbReference>
<evidence type="ECO:0000256" key="6">
    <source>
        <dbReference type="ARBA" id="ARBA00022840"/>
    </source>
</evidence>
<evidence type="ECO:0000259" key="10">
    <source>
        <dbReference type="PROSITE" id="PS50893"/>
    </source>
</evidence>
<dbReference type="GO" id="GO:0005524">
    <property type="term" value="F:ATP binding"/>
    <property type="evidence" value="ECO:0007669"/>
    <property type="project" value="UniProtKB-KW"/>
</dbReference>
<dbReference type="CDD" id="cd03225">
    <property type="entry name" value="ABC_cobalt_CbiO_domain1"/>
    <property type="match status" value="2"/>
</dbReference>
<dbReference type="SMART" id="SM00382">
    <property type="entry name" value="AAA"/>
    <property type="match status" value="2"/>
</dbReference>
<feature type="domain" description="ABC transporter" evidence="10">
    <location>
        <begin position="316"/>
        <end position="549"/>
    </location>
</feature>
<dbReference type="HOGENOM" id="CLU_000604_86_7_2"/>
<dbReference type="InterPro" id="IPR015856">
    <property type="entry name" value="ABC_transpr_CbiO/EcfA_su"/>
</dbReference>
<keyword evidence="3" id="KW-0813">Transport</keyword>
<dbReference type="InterPro" id="IPR003593">
    <property type="entry name" value="AAA+_ATPase"/>
</dbReference>
<dbReference type="GeneID" id="16550199"/>
<organism evidence="11 12">
    <name type="scientific">Thermococcus litoralis (strain ATCC 51850 / DSM 5473 / JCM 8560 / NS-C)</name>
    <dbReference type="NCBI Taxonomy" id="523849"/>
    <lineage>
        <taxon>Archaea</taxon>
        <taxon>Methanobacteriati</taxon>
        <taxon>Methanobacteriota</taxon>
        <taxon>Thermococci</taxon>
        <taxon>Thermococcales</taxon>
        <taxon>Thermococcaceae</taxon>
        <taxon>Thermococcus</taxon>
    </lineage>
</organism>
<evidence type="ECO:0000256" key="5">
    <source>
        <dbReference type="ARBA" id="ARBA00022741"/>
    </source>
</evidence>
<sequence>MSEYIIELENVSYKYPGSSEYAIKNINLRIKKGERVLITGPSGAGKTTLCSIFNGLVPHHYGGELEGRAIVSGRDITEATIGELAFIAGLLFQDPSSQLISPTVEDEVAFGLENKGVSPEEIEKLVDYYLRYLGIEHLKGRTPQHLSGGQQQLVALAAVLAMEPEIYVLDEPTSNLDPINSEMVFKVIHRIAKERAKTLILVEHKLEKVIDIVDRLIVMNKGEIVYNGPFEGILDDINKYEEIINLGVPIPQVTQLYALFKKSNKINSSKIPLKVPEARDVFARYIDLQNQERIKDACLKYTFQDKYTQNRKEPIIKVEDVHFVYPNGVKALNGISLEIYRGEFVSILGQNGSGKTTLVKHFNGLLKPTSGRVIVDGMDTKEVKMIQLVKKVAYCFQNPDEQIFASRVRDELAYGPKNLGYPPEKIEELVTKVSKELGLYELLDKNPFELSMGQRQILAVASVLVMEPEILIVDEPTTGQDPKGARKIMDLMKSLNQQGKTIIVITHDMNLAAEYSDRIIVINNGKKLTEGTPREVFSNLNLLKKAHLEPPQVTQLALELGLPCIPLNVQECFEIFSQLWREKDE</sequence>
<dbReference type="InterPro" id="IPR050095">
    <property type="entry name" value="ECF_ABC_transporter_ATP-bd"/>
</dbReference>
<dbReference type="Proteomes" id="UP000015502">
    <property type="component" value="Chromosome"/>
</dbReference>
<dbReference type="STRING" id="523849.OCC_03968"/>
<dbReference type="NCBIfam" id="NF010167">
    <property type="entry name" value="PRK13648.1"/>
    <property type="match status" value="2"/>
</dbReference>
<keyword evidence="4" id="KW-1003">Cell membrane</keyword>
<name>H3ZPE3_THELN</name>
<evidence type="ECO:0000313" key="11">
    <source>
        <dbReference type="EMBL" id="EHR78178.1"/>
    </source>
</evidence>
<accession>H3ZPE3</accession>
<dbReference type="PaxDb" id="523849-OCC_03968"/>
<evidence type="ECO:0000313" key="12">
    <source>
        <dbReference type="Proteomes" id="UP000015502"/>
    </source>
</evidence>
<dbReference type="PROSITE" id="PS50893">
    <property type="entry name" value="ABC_TRANSPORTER_2"/>
    <property type="match status" value="2"/>
</dbReference>
<feature type="domain" description="ABC transporter" evidence="10">
    <location>
        <begin position="6"/>
        <end position="246"/>
    </location>
</feature>
<proteinExistence type="inferred from homology"/>
<dbReference type="KEGG" id="tlt:OCC_03968"/>
<comment type="similarity">
    <text evidence="2">Belongs to the ABC transporter superfamily.</text>
</comment>